<dbReference type="AlphaFoldDB" id="W4LWL8"/>
<dbReference type="PATRIC" id="fig|1429438.4.peg.1054"/>
<dbReference type="HOGENOM" id="CLU_609279_0_0_7"/>
<dbReference type="InterPro" id="IPR011990">
    <property type="entry name" value="TPR-like_helical_dom_sf"/>
</dbReference>
<feature type="region of interest" description="Disordered" evidence="2">
    <location>
        <begin position="213"/>
        <end position="238"/>
    </location>
</feature>
<evidence type="ECO:0000256" key="2">
    <source>
        <dbReference type="SAM" id="MobiDB-lite"/>
    </source>
</evidence>
<feature type="domain" description="Ancillary SecYEG translocon subunit/Cell division coordinator CpoB TPR" evidence="3">
    <location>
        <begin position="30"/>
        <end position="129"/>
    </location>
</feature>
<dbReference type="Pfam" id="PF13432">
    <property type="entry name" value="TPR_16"/>
    <property type="match status" value="1"/>
</dbReference>
<reference evidence="4 5" key="1">
    <citation type="journal article" date="2014" name="Nature">
        <title>An environmental bacterial taxon with a large and distinct metabolic repertoire.</title>
        <authorList>
            <person name="Wilson M.C."/>
            <person name="Mori T."/>
            <person name="Ruckert C."/>
            <person name="Uria A.R."/>
            <person name="Helf M.J."/>
            <person name="Takada K."/>
            <person name="Gernert C."/>
            <person name="Steffens U.A."/>
            <person name="Heycke N."/>
            <person name="Schmitt S."/>
            <person name="Rinke C."/>
            <person name="Helfrich E.J."/>
            <person name="Brachmann A.O."/>
            <person name="Gurgui C."/>
            <person name="Wakimoto T."/>
            <person name="Kracht M."/>
            <person name="Crusemann M."/>
            <person name="Hentschel U."/>
            <person name="Abe I."/>
            <person name="Matsunaga S."/>
            <person name="Kalinowski J."/>
            <person name="Takeyama H."/>
            <person name="Piel J."/>
        </authorList>
    </citation>
    <scope>NUCLEOTIDE SEQUENCE [LARGE SCALE GENOMIC DNA]</scope>
    <source>
        <strain evidence="5">TSY1</strain>
    </source>
</reference>
<feature type="repeat" description="TPR" evidence="1">
    <location>
        <begin position="168"/>
        <end position="201"/>
    </location>
</feature>
<name>W4LWL8_ENTF1</name>
<proteinExistence type="predicted"/>
<dbReference type="Pfam" id="PF09976">
    <property type="entry name" value="TPR_21"/>
    <property type="match status" value="1"/>
</dbReference>
<keyword evidence="1" id="KW-0802">TPR repeat</keyword>
<dbReference type="InterPro" id="IPR018704">
    <property type="entry name" value="SecYEG/CpoB_TPR"/>
</dbReference>
<feature type="repeat" description="TPR" evidence="1">
    <location>
        <begin position="134"/>
        <end position="167"/>
    </location>
</feature>
<evidence type="ECO:0000313" key="4">
    <source>
        <dbReference type="EMBL" id="ETX02161.1"/>
    </source>
</evidence>
<dbReference type="PANTHER" id="PTHR12558:SF13">
    <property type="entry name" value="CELL DIVISION CYCLE PROTEIN 27 HOMOLOG"/>
    <property type="match status" value="1"/>
</dbReference>
<protein>
    <recommendedName>
        <fullName evidence="3">Ancillary SecYEG translocon subunit/Cell division coordinator CpoB TPR domain-containing protein</fullName>
    </recommendedName>
</protein>
<dbReference type="SUPFAM" id="SSF48452">
    <property type="entry name" value="TPR-like"/>
    <property type="match status" value="1"/>
</dbReference>
<dbReference type="SMART" id="SM00028">
    <property type="entry name" value="TPR"/>
    <property type="match status" value="4"/>
</dbReference>
<dbReference type="Proteomes" id="UP000019141">
    <property type="component" value="Unassembled WGS sequence"/>
</dbReference>
<keyword evidence="5" id="KW-1185">Reference proteome</keyword>
<sequence>MWIREMRAIWWLLVCTNCFPANMVLANPSLLSLHHALERGDRAAAASGFQRMLEQAAPEVKSLAWAGLAAVAWHRGDADQALDLTARAVSLDPENVYSHVIRAHVYWGQGKMEAAKSAYRMAAEKAHGKPWQYAIAANRLGRIYAIEGFGGTAENYYNRAISQDPERAAFYANKAHLLEELNRPGEALELYRKALRLEPDDTLTQVLLQRARAQQERRQARETRGTPPHDVSGFPRGDTWTSKPLHLTAFYIHEQDIHFPRAGQAEGLAYHMAGLLQQDPRLTVAASVRVEHAKAVDRPMARELRAQLRIASYSQKPPHGVRLDVRMGHAAEAEVQANTVWTPETSDEALRQLADRLRQQLRQVYPIRGRIIRLSPRGIRLNIGSVHGVTTGLTLQLLKSESASQIDRSMGLIEITQVNARDAWAKVVPDTVSWPDLWHIQHVQEVTHR</sequence>
<evidence type="ECO:0000313" key="5">
    <source>
        <dbReference type="Proteomes" id="UP000019141"/>
    </source>
</evidence>
<gene>
    <name evidence="4" type="ORF">ETSY1_04530</name>
</gene>
<evidence type="ECO:0000256" key="1">
    <source>
        <dbReference type="PROSITE-ProRule" id="PRU00339"/>
    </source>
</evidence>
<evidence type="ECO:0000259" key="3">
    <source>
        <dbReference type="Pfam" id="PF09976"/>
    </source>
</evidence>
<dbReference type="EMBL" id="AZHW01000171">
    <property type="protein sequence ID" value="ETX02161.1"/>
    <property type="molecule type" value="Genomic_DNA"/>
</dbReference>
<dbReference type="Gene3D" id="1.25.40.10">
    <property type="entry name" value="Tetratricopeptide repeat domain"/>
    <property type="match status" value="2"/>
</dbReference>
<dbReference type="InterPro" id="IPR019734">
    <property type="entry name" value="TPR_rpt"/>
</dbReference>
<comment type="caution">
    <text evidence="4">The sequence shown here is derived from an EMBL/GenBank/DDBJ whole genome shotgun (WGS) entry which is preliminary data.</text>
</comment>
<accession>W4LWL8</accession>
<dbReference type="PROSITE" id="PS50005">
    <property type="entry name" value="TPR"/>
    <property type="match status" value="3"/>
</dbReference>
<feature type="repeat" description="TPR" evidence="1">
    <location>
        <begin position="62"/>
        <end position="95"/>
    </location>
</feature>
<dbReference type="PANTHER" id="PTHR12558">
    <property type="entry name" value="CELL DIVISION CYCLE 16,23,27"/>
    <property type="match status" value="1"/>
</dbReference>
<feature type="compositionally biased region" description="Basic and acidic residues" evidence="2">
    <location>
        <begin position="213"/>
        <end position="224"/>
    </location>
</feature>
<organism evidence="4 5">
    <name type="scientific">Entotheonella factor</name>
    <dbReference type="NCBI Taxonomy" id="1429438"/>
    <lineage>
        <taxon>Bacteria</taxon>
        <taxon>Pseudomonadati</taxon>
        <taxon>Nitrospinota/Tectimicrobiota group</taxon>
        <taxon>Candidatus Tectimicrobiota</taxon>
        <taxon>Candidatus Entotheonellia</taxon>
        <taxon>Candidatus Entotheonellales</taxon>
        <taxon>Candidatus Entotheonellaceae</taxon>
        <taxon>Candidatus Entotheonella</taxon>
    </lineage>
</organism>